<gene>
    <name evidence="2" type="ORF">HINF_LOCUS4312</name>
    <name evidence="1" type="ORF">HINF_LOCUS6748</name>
</gene>
<evidence type="ECO:0000313" key="1">
    <source>
        <dbReference type="EMBL" id="CAI9919103.1"/>
    </source>
</evidence>
<dbReference type="Proteomes" id="UP001642409">
    <property type="component" value="Unassembled WGS sequence"/>
</dbReference>
<dbReference type="EMBL" id="CATOUU010000171">
    <property type="protein sequence ID" value="CAI9919103.1"/>
    <property type="molecule type" value="Genomic_DNA"/>
</dbReference>
<dbReference type="EMBL" id="CAXDID020000008">
    <property type="protein sequence ID" value="CAL5977464.1"/>
    <property type="molecule type" value="Genomic_DNA"/>
</dbReference>
<protein>
    <recommendedName>
        <fullName evidence="4">Major capsid protein</fullName>
    </recommendedName>
</protein>
<sequence length="571" mass="65171">MSSKDLNVIPAKVTAVESLSNDVYVSSSHDGLSIKVVHVNKSGSNTIDFDHLIKEGNSTEIQWEIQCLQNSVLSTTNSGIKYTMQFGIKMAAASFGRYYWKNGFVYFQKATIASYANLSFTLAPPVVVCTTAMNSTFPIYESIVNYNGELKTTDLFRKSMFQQMLLPKDYQETMSQTWFEGDTIMFDEYVLPYDEATKLYIDIGTPANWDTAACKNNQIKKLSDDSFIWTFRKDFFIPLNMLNQVFNYSNNFYTNTIKKQSLYIMIRTQLNSLAKCFGSSKIFNEEYTGIGLVDLQVVTKSSQVVQSDMAKKANIIIQNGIGVEVRPMTTMYTDQTLVLPSSSNHMSVARAALVIELKDQNADDSTYLHQRFTGMSAQDMLDYRNQQLLAEQINNGVTAAITKAPLCTQDFVFFGNYNIHRGNETYKLFTNDLQDLQSFRNEIIRSTNMSQQYDRGLSPAFSNMFEWLSKYAFTFNSLEQFSMDECTSDVVGDGYNSIQNSLFFQYQLVEYRNGRKTNDGYCNRTLTPPLADIVRAQNIHANTIRIQAYTFYDTLLMYDMNNGQINIKDFQ</sequence>
<evidence type="ECO:0000313" key="3">
    <source>
        <dbReference type="Proteomes" id="UP001642409"/>
    </source>
</evidence>
<keyword evidence="3" id="KW-1185">Reference proteome</keyword>
<evidence type="ECO:0008006" key="4">
    <source>
        <dbReference type="Google" id="ProtNLM"/>
    </source>
</evidence>
<reference evidence="2 3" key="2">
    <citation type="submission" date="2024-07" db="EMBL/GenBank/DDBJ databases">
        <authorList>
            <person name="Akdeniz Z."/>
        </authorList>
    </citation>
    <scope>NUCLEOTIDE SEQUENCE [LARGE SCALE GENOMIC DNA]</scope>
</reference>
<proteinExistence type="predicted"/>
<organism evidence="1">
    <name type="scientific">Hexamita inflata</name>
    <dbReference type="NCBI Taxonomy" id="28002"/>
    <lineage>
        <taxon>Eukaryota</taxon>
        <taxon>Metamonada</taxon>
        <taxon>Diplomonadida</taxon>
        <taxon>Hexamitidae</taxon>
        <taxon>Hexamitinae</taxon>
        <taxon>Hexamita</taxon>
    </lineage>
</organism>
<dbReference type="AlphaFoldDB" id="A0AA86NGW3"/>
<reference evidence="1" key="1">
    <citation type="submission" date="2023-06" db="EMBL/GenBank/DDBJ databases">
        <authorList>
            <person name="Kurt Z."/>
        </authorList>
    </citation>
    <scope>NUCLEOTIDE SEQUENCE</scope>
</reference>
<evidence type="ECO:0000313" key="2">
    <source>
        <dbReference type="EMBL" id="CAL5977464.1"/>
    </source>
</evidence>
<name>A0AA86NGW3_9EUKA</name>
<accession>A0AA86NGW3</accession>
<comment type="caution">
    <text evidence="1">The sequence shown here is derived from an EMBL/GenBank/DDBJ whole genome shotgun (WGS) entry which is preliminary data.</text>
</comment>